<gene>
    <name evidence="8" type="primary">cbiM</name>
    <name evidence="8" type="ORF">ABWT76_002968</name>
</gene>
<dbReference type="AlphaFoldDB" id="A0AAU8JML4"/>
<dbReference type="Gene3D" id="1.10.1760.20">
    <property type="match status" value="1"/>
</dbReference>
<dbReference type="RefSeq" id="WP_354636348.1">
    <property type="nucleotide sequence ID" value="NZ_CP159837.1"/>
</dbReference>
<dbReference type="PANTHER" id="PTHR34229">
    <property type="entry name" value="METAL TRANSPORT PROTEIN HI_1621-RELATED"/>
    <property type="match status" value="1"/>
</dbReference>
<dbReference type="NCBIfam" id="NF004906">
    <property type="entry name" value="PRK06265.2-1"/>
    <property type="match status" value="1"/>
</dbReference>
<keyword evidence="4 7" id="KW-0812">Transmembrane</keyword>
<feature type="transmembrane region" description="Helical" evidence="7">
    <location>
        <begin position="104"/>
        <end position="123"/>
    </location>
</feature>
<dbReference type="GO" id="GO:0005886">
    <property type="term" value="C:plasma membrane"/>
    <property type="evidence" value="ECO:0007669"/>
    <property type="project" value="UniProtKB-SubCell"/>
</dbReference>
<keyword evidence="6 7" id="KW-0472">Membrane</keyword>
<evidence type="ECO:0000256" key="1">
    <source>
        <dbReference type="ARBA" id="ARBA00004651"/>
    </source>
</evidence>
<evidence type="ECO:0000256" key="7">
    <source>
        <dbReference type="SAM" id="Phobius"/>
    </source>
</evidence>
<reference evidence="8" key="1">
    <citation type="submission" date="2024-07" db="EMBL/GenBank/DDBJ databases">
        <authorList>
            <person name="Kim Y.J."/>
            <person name="Jeong J.Y."/>
        </authorList>
    </citation>
    <scope>NUCLEOTIDE SEQUENCE</scope>
    <source>
        <strain evidence="8">GIHE-MW2</strain>
    </source>
</reference>
<evidence type="ECO:0000256" key="2">
    <source>
        <dbReference type="ARBA" id="ARBA00022448"/>
    </source>
</evidence>
<keyword evidence="3" id="KW-1003">Cell membrane</keyword>
<accession>A0AAU8JML4</accession>
<evidence type="ECO:0000256" key="3">
    <source>
        <dbReference type="ARBA" id="ARBA00022475"/>
    </source>
</evidence>
<protein>
    <submittedName>
        <fullName evidence="8">Cobalt transporter CbiM</fullName>
    </submittedName>
</protein>
<evidence type="ECO:0000256" key="6">
    <source>
        <dbReference type="ARBA" id="ARBA00023136"/>
    </source>
</evidence>
<feature type="transmembrane region" description="Helical" evidence="7">
    <location>
        <begin position="7"/>
        <end position="28"/>
    </location>
</feature>
<dbReference type="GO" id="GO:0000041">
    <property type="term" value="P:transition metal ion transport"/>
    <property type="evidence" value="ECO:0007669"/>
    <property type="project" value="InterPro"/>
</dbReference>
<feature type="transmembrane region" description="Helical" evidence="7">
    <location>
        <begin position="68"/>
        <end position="92"/>
    </location>
</feature>
<name>A0AAU8JML4_9CYAN</name>
<feature type="transmembrane region" description="Helical" evidence="7">
    <location>
        <begin position="181"/>
        <end position="202"/>
    </location>
</feature>
<proteinExistence type="predicted"/>
<comment type="subcellular location">
    <subcellularLocation>
        <location evidence="1">Cell membrane</location>
        <topology evidence="1">Multi-pass membrane protein</topology>
    </subcellularLocation>
</comment>
<dbReference type="InterPro" id="IPR002751">
    <property type="entry name" value="CbiM/NikMN"/>
</dbReference>
<dbReference type="Pfam" id="PF01891">
    <property type="entry name" value="CbiM"/>
    <property type="match status" value="1"/>
</dbReference>
<feature type="transmembrane region" description="Helical" evidence="7">
    <location>
        <begin position="40"/>
        <end position="61"/>
    </location>
</feature>
<keyword evidence="5 7" id="KW-1133">Transmembrane helix</keyword>
<dbReference type="PANTHER" id="PTHR34229:SF1">
    <property type="entry name" value="METAL TRANSPORT PROTEIN HI_1621-RELATED"/>
    <property type="match status" value="1"/>
</dbReference>
<keyword evidence="2" id="KW-0813">Transport</keyword>
<evidence type="ECO:0000313" key="8">
    <source>
        <dbReference type="EMBL" id="XCM39996.1"/>
    </source>
</evidence>
<evidence type="ECO:0000256" key="4">
    <source>
        <dbReference type="ARBA" id="ARBA00022692"/>
    </source>
</evidence>
<feature type="transmembrane region" description="Helical" evidence="7">
    <location>
        <begin position="135"/>
        <end position="161"/>
    </location>
</feature>
<dbReference type="EMBL" id="CP159837">
    <property type="protein sequence ID" value="XCM39996.1"/>
    <property type="molecule type" value="Genomic_DNA"/>
</dbReference>
<evidence type="ECO:0000256" key="5">
    <source>
        <dbReference type="ARBA" id="ARBA00022989"/>
    </source>
</evidence>
<sequence length="224" mass="24380">MHIADGILPAKVCIGGYAIAGLATWYSLRQINRQKNPQQGIPKASLLTAAFFVASGISIPIPPASVHFVLNGLLGTILGYYAFPAILIGLFFQGQMFGHGGLTTLGVNATMMGIPAILAYHIFQLRYLFREQKPVITSIFAFMSGAIGLGLALMIFFILVISNLPAELDNLTERSALYGLMLSHIPLIMIEGIFTAMLVMFLQRVKPELIKGEVANRMPLNDEI</sequence>
<organism evidence="8">
    <name type="scientific">Planktothricoides raciborskii GIHE-MW2</name>
    <dbReference type="NCBI Taxonomy" id="2792601"/>
    <lineage>
        <taxon>Bacteria</taxon>
        <taxon>Bacillati</taxon>
        <taxon>Cyanobacteriota</taxon>
        <taxon>Cyanophyceae</taxon>
        <taxon>Oscillatoriophycideae</taxon>
        <taxon>Oscillatoriales</taxon>
        <taxon>Oscillatoriaceae</taxon>
        <taxon>Planktothricoides</taxon>
    </lineage>
</organism>